<dbReference type="KEGG" id="api:115033660"/>
<sequence length="233" mass="26161">MVPILLIIIAYIIVIYSTILFVICIIYLKLFFLATLAEAQAKLSRATTNSDLSTTEDEIKKKKKKTFNSSAGLVDMRFPPPMYKDYCSKVTKSKHDVESIFNVDNHESLSDNNDDNIADDNDDSDCDPTWGNERFISNKGSYDSNSEDNILIQSSSNAVFSPNTQVWKVNHLNRYEQTEIAPNFQGVHKSPGKWNISSTNNQTEDAEALKHVTKTLVLDANSKNLSINVNDGK</sequence>
<dbReference type="EnsemblMetazoa" id="XM_029486722.1">
    <property type="protein sequence ID" value="XP_029342582.1"/>
    <property type="gene ID" value="LOC115033660"/>
</dbReference>
<dbReference type="RefSeq" id="XP_029342582.1">
    <property type="nucleotide sequence ID" value="XM_029486722.1"/>
</dbReference>
<feature type="region of interest" description="Disordered" evidence="1">
    <location>
        <begin position="106"/>
        <end position="132"/>
    </location>
</feature>
<keyword evidence="2" id="KW-0472">Membrane</keyword>
<evidence type="ECO:0000256" key="1">
    <source>
        <dbReference type="SAM" id="MobiDB-lite"/>
    </source>
</evidence>
<feature type="transmembrane region" description="Helical" evidence="2">
    <location>
        <begin position="6"/>
        <end position="28"/>
    </location>
</feature>
<protein>
    <submittedName>
        <fullName evidence="3">Uncharacterized protein</fullName>
    </submittedName>
</protein>
<dbReference type="AlphaFoldDB" id="A0A8R2NNE8"/>
<evidence type="ECO:0000313" key="4">
    <source>
        <dbReference type="Proteomes" id="UP000007819"/>
    </source>
</evidence>
<keyword evidence="2" id="KW-1133">Transmembrane helix</keyword>
<reference evidence="3" key="2">
    <citation type="submission" date="2022-06" db="UniProtKB">
        <authorList>
            <consortium name="EnsemblMetazoa"/>
        </authorList>
    </citation>
    <scope>IDENTIFICATION</scope>
</reference>
<keyword evidence="4" id="KW-1185">Reference proteome</keyword>
<dbReference type="GeneID" id="115033660"/>
<reference evidence="4" key="1">
    <citation type="submission" date="2010-06" db="EMBL/GenBank/DDBJ databases">
        <authorList>
            <person name="Jiang H."/>
            <person name="Abraham K."/>
            <person name="Ali S."/>
            <person name="Alsbrooks S.L."/>
            <person name="Anim B.N."/>
            <person name="Anosike U.S."/>
            <person name="Attaway T."/>
            <person name="Bandaranaike D.P."/>
            <person name="Battles P.K."/>
            <person name="Bell S.N."/>
            <person name="Bell A.V."/>
            <person name="Beltran B."/>
            <person name="Bickham C."/>
            <person name="Bustamante Y."/>
            <person name="Caleb T."/>
            <person name="Canada A."/>
            <person name="Cardenas V."/>
            <person name="Carter K."/>
            <person name="Chacko J."/>
            <person name="Chandrabose M.N."/>
            <person name="Chavez D."/>
            <person name="Chavez A."/>
            <person name="Chen L."/>
            <person name="Chu H.-S."/>
            <person name="Claassen K.J."/>
            <person name="Cockrell R."/>
            <person name="Collins M."/>
            <person name="Cooper J.A."/>
            <person name="Cree A."/>
            <person name="Curry S.M."/>
            <person name="Da Y."/>
            <person name="Dao M.D."/>
            <person name="Das B."/>
            <person name="Davila M.-L."/>
            <person name="Davy-Carroll L."/>
            <person name="Denson S."/>
            <person name="Dinh H."/>
            <person name="Ebong V.E."/>
            <person name="Edwards J.R."/>
            <person name="Egan A."/>
            <person name="El-Daye J."/>
            <person name="Escobedo L."/>
            <person name="Fernandez S."/>
            <person name="Fernando P.R."/>
            <person name="Flagg N."/>
            <person name="Forbes L.D."/>
            <person name="Fowler R.G."/>
            <person name="Fu Q."/>
            <person name="Gabisi R.A."/>
            <person name="Ganer J."/>
            <person name="Garbino Pronczuk A."/>
            <person name="Garcia R.M."/>
            <person name="Garner T."/>
            <person name="Garrett T.E."/>
            <person name="Gonzalez D.A."/>
            <person name="Hamid H."/>
            <person name="Hawkins E.S."/>
            <person name="Hirani K."/>
            <person name="Hogues M.E."/>
            <person name="Hollins B."/>
            <person name="Hsiao C.-H."/>
            <person name="Jabil R."/>
            <person name="James M.L."/>
            <person name="Jhangiani S.N."/>
            <person name="Johnson B."/>
            <person name="Johnson Q."/>
            <person name="Joshi V."/>
            <person name="Kalu J.B."/>
            <person name="Kam C."/>
            <person name="Kashfia A."/>
            <person name="Keebler J."/>
            <person name="Kisamo H."/>
            <person name="Kovar C.L."/>
            <person name="Lago L.A."/>
            <person name="Lai C.-Y."/>
            <person name="Laidlaw J."/>
            <person name="Lara F."/>
            <person name="Le T.-K."/>
            <person name="Lee S.L."/>
            <person name="Legall F.H."/>
            <person name="Lemon S.J."/>
            <person name="Lewis L.R."/>
            <person name="Li B."/>
            <person name="Liu Y."/>
            <person name="Liu Y.-S."/>
            <person name="Lopez J."/>
            <person name="Lozado R.J."/>
            <person name="Lu J."/>
            <person name="Madu R.C."/>
            <person name="Maheshwari M."/>
            <person name="Maheshwari R."/>
            <person name="Malloy K."/>
            <person name="Martinez E."/>
            <person name="Mathew T."/>
            <person name="Mercado I.C."/>
            <person name="Mercado C."/>
            <person name="Meyer B."/>
            <person name="Montgomery K."/>
            <person name="Morgan M.B."/>
            <person name="Munidasa M."/>
            <person name="Nazareth L.V."/>
            <person name="Nelson J."/>
            <person name="Ng B.M."/>
            <person name="Nguyen N.B."/>
            <person name="Nguyen P.Q."/>
            <person name="Nguyen T."/>
            <person name="Obregon M."/>
            <person name="Okwuonu G.O."/>
            <person name="Onwere C.G."/>
            <person name="Orozco G."/>
            <person name="Parra A."/>
            <person name="Patel S."/>
            <person name="Patil S."/>
            <person name="Perez A."/>
            <person name="Perez Y."/>
            <person name="Pham C."/>
            <person name="Primus E.L."/>
            <person name="Pu L.-L."/>
            <person name="Puazo M."/>
            <person name="Qin X."/>
            <person name="Quiroz J.B."/>
            <person name="Reese J."/>
            <person name="Richards S."/>
            <person name="Rives C.M."/>
            <person name="Robberts R."/>
            <person name="Ruiz S.J."/>
            <person name="Ruiz M.J."/>
            <person name="Santibanez J."/>
            <person name="Schneider B.W."/>
            <person name="Sisson I."/>
            <person name="Smith M."/>
            <person name="Sodergren E."/>
            <person name="Song X.-Z."/>
            <person name="Song B.B."/>
            <person name="Summersgill H."/>
            <person name="Thelus R."/>
            <person name="Thornton R.D."/>
            <person name="Trejos Z.Y."/>
            <person name="Usmani K."/>
            <person name="Vattathil S."/>
            <person name="Villasana D."/>
            <person name="Walker D.L."/>
            <person name="Wang S."/>
            <person name="Wang K."/>
            <person name="White C.S."/>
            <person name="Williams A.C."/>
            <person name="Williamson J."/>
            <person name="Wilson K."/>
            <person name="Woghiren I.O."/>
            <person name="Woodworth J.R."/>
            <person name="Worley K.C."/>
            <person name="Wright R.A."/>
            <person name="Wu W."/>
            <person name="Young L."/>
            <person name="Zhang L."/>
            <person name="Zhang J."/>
            <person name="Zhu Y."/>
            <person name="Muzny D.M."/>
            <person name="Weinstock G."/>
            <person name="Gibbs R.A."/>
        </authorList>
    </citation>
    <scope>NUCLEOTIDE SEQUENCE [LARGE SCALE GENOMIC DNA]</scope>
    <source>
        <strain evidence="4">LSR1</strain>
    </source>
</reference>
<dbReference type="Proteomes" id="UP000007819">
    <property type="component" value="Chromosome A1"/>
</dbReference>
<evidence type="ECO:0000313" key="3">
    <source>
        <dbReference type="EnsemblMetazoa" id="XP_029342582.1"/>
    </source>
</evidence>
<accession>A0A8R2NNE8</accession>
<evidence type="ECO:0000256" key="2">
    <source>
        <dbReference type="SAM" id="Phobius"/>
    </source>
</evidence>
<proteinExistence type="predicted"/>
<organism evidence="3 4">
    <name type="scientific">Acyrthosiphon pisum</name>
    <name type="common">Pea aphid</name>
    <dbReference type="NCBI Taxonomy" id="7029"/>
    <lineage>
        <taxon>Eukaryota</taxon>
        <taxon>Metazoa</taxon>
        <taxon>Ecdysozoa</taxon>
        <taxon>Arthropoda</taxon>
        <taxon>Hexapoda</taxon>
        <taxon>Insecta</taxon>
        <taxon>Pterygota</taxon>
        <taxon>Neoptera</taxon>
        <taxon>Paraneoptera</taxon>
        <taxon>Hemiptera</taxon>
        <taxon>Sternorrhyncha</taxon>
        <taxon>Aphidomorpha</taxon>
        <taxon>Aphidoidea</taxon>
        <taxon>Aphididae</taxon>
        <taxon>Macrosiphini</taxon>
        <taxon>Acyrthosiphon</taxon>
    </lineage>
</organism>
<name>A0A8R2NNE8_ACYPI</name>
<feature type="compositionally biased region" description="Acidic residues" evidence="1">
    <location>
        <begin position="112"/>
        <end position="126"/>
    </location>
</feature>
<keyword evidence="2" id="KW-0812">Transmembrane</keyword>
<dbReference type="OrthoDB" id="6609483at2759"/>